<organism evidence="2 3">
    <name type="scientific">Halteria grandinella</name>
    <dbReference type="NCBI Taxonomy" id="5974"/>
    <lineage>
        <taxon>Eukaryota</taxon>
        <taxon>Sar</taxon>
        <taxon>Alveolata</taxon>
        <taxon>Ciliophora</taxon>
        <taxon>Intramacronucleata</taxon>
        <taxon>Spirotrichea</taxon>
        <taxon>Stichotrichia</taxon>
        <taxon>Sporadotrichida</taxon>
        <taxon>Halteriidae</taxon>
        <taxon>Halteria</taxon>
    </lineage>
</organism>
<keyword evidence="1" id="KW-0472">Membrane</keyword>
<dbReference type="EMBL" id="RRYP01014631">
    <property type="protein sequence ID" value="TNV75880.1"/>
    <property type="molecule type" value="Genomic_DNA"/>
</dbReference>
<evidence type="ECO:0000313" key="2">
    <source>
        <dbReference type="EMBL" id="TNV75880.1"/>
    </source>
</evidence>
<gene>
    <name evidence="2" type="ORF">FGO68_gene11143</name>
</gene>
<feature type="transmembrane region" description="Helical" evidence="1">
    <location>
        <begin position="12"/>
        <end position="36"/>
    </location>
</feature>
<keyword evidence="1" id="KW-0812">Transmembrane</keyword>
<protein>
    <submittedName>
        <fullName evidence="2">Uncharacterized protein</fullName>
    </submittedName>
</protein>
<comment type="caution">
    <text evidence="2">The sequence shown here is derived from an EMBL/GenBank/DDBJ whole genome shotgun (WGS) entry which is preliminary data.</text>
</comment>
<accession>A0A8J8NKH0</accession>
<evidence type="ECO:0000313" key="3">
    <source>
        <dbReference type="Proteomes" id="UP000785679"/>
    </source>
</evidence>
<reference evidence="2" key="1">
    <citation type="submission" date="2019-06" db="EMBL/GenBank/DDBJ databases">
        <authorList>
            <person name="Zheng W."/>
        </authorList>
    </citation>
    <scope>NUCLEOTIDE SEQUENCE</scope>
    <source>
        <strain evidence="2">QDHG01</strain>
    </source>
</reference>
<dbReference type="Proteomes" id="UP000785679">
    <property type="component" value="Unassembled WGS sequence"/>
</dbReference>
<evidence type="ECO:0000256" key="1">
    <source>
        <dbReference type="SAM" id="Phobius"/>
    </source>
</evidence>
<dbReference type="AlphaFoldDB" id="A0A8J8NKH0"/>
<proteinExistence type="predicted"/>
<keyword evidence="3" id="KW-1185">Reference proteome</keyword>
<name>A0A8J8NKH0_HALGN</name>
<keyword evidence="1" id="KW-1133">Transmembrane helix</keyword>
<sequence>MQFPIIERIHSLIIIITMKLSCMLQHIFMLALAIGLSQSQILDTDPATIRATTTNTTTNTTEERYKPKWSLTIPIKLWSYQLIFNANIDAVLKQVWPLSTPETPVLFEKEALWSIQTFAKFGGEVSINFTTPVTQIFIPVQFNALEVKNFFEFRFDVVNKNLFCFDSHLSFYPPRAVMKPQSKMYECRMGVLKTALLNQGVDCEWSHYTPNDKSLMQFLPTFSLDYFSLFPPICGEITWFE</sequence>